<dbReference type="InterPro" id="IPR017451">
    <property type="entry name" value="F-box-assoc_interact_dom"/>
</dbReference>
<sequence length="387" mass="44289">MKIQKQQWGVEEYFPEEIIDKILLKLPVKDVIRCSAVCKLWNSLIKNPTFIQTHLKNQTHDGISKRLLLISRQSYDLHWDNPAALFGQYSNLRNPIRNSNWTKGIGGQVVGTCNGLVCLAVSSIHGDPCPPVILWNPSIRKFGFLPSPSRAVDCYRCESYYLCYDSRIDDYKVVRIVREPYCQVEVEVWSLASASAWKSLDNVPADFSPCTSHHAFVNGALHWAQSRLTRGEEEEEESTVSVVALDLVDGSFRNVEILQGWRGAPMISRYHGDGDQCWLALFELQGDSCFDLWVMKEYGVAESWTKLFNVHLLGSPEEELRIEPFGFTKSGQVVVRMGGYEEFNSFKSYDPKDKQFRDFGNQAYDYYFMDSFVESLVLLGQTNVFSY</sequence>
<dbReference type="InterPro" id="IPR013187">
    <property type="entry name" value="F-box-assoc_dom_typ3"/>
</dbReference>
<name>A0A2P6RR84_ROSCH</name>
<dbReference type="CDD" id="cd22157">
    <property type="entry name" value="F-box_AtFBW1-like"/>
    <property type="match status" value="1"/>
</dbReference>
<dbReference type="InterPro" id="IPR001810">
    <property type="entry name" value="F-box_dom"/>
</dbReference>
<dbReference type="Gramene" id="PRQ48946">
    <property type="protein sequence ID" value="PRQ48946"/>
    <property type="gene ID" value="RchiOBHm_Chr2g0116421"/>
</dbReference>
<proteinExistence type="predicted"/>
<dbReference type="Gene3D" id="1.20.1280.50">
    <property type="match status" value="1"/>
</dbReference>
<dbReference type="InterPro" id="IPR036047">
    <property type="entry name" value="F-box-like_dom_sf"/>
</dbReference>
<accession>A0A2P6RR84</accession>
<dbReference type="OrthoDB" id="1867629at2759"/>
<keyword evidence="3" id="KW-1185">Reference proteome</keyword>
<evidence type="ECO:0000313" key="3">
    <source>
        <dbReference type="Proteomes" id="UP000238479"/>
    </source>
</evidence>
<dbReference type="InterPro" id="IPR050796">
    <property type="entry name" value="SCF_F-box_component"/>
</dbReference>
<organism evidence="2 3">
    <name type="scientific">Rosa chinensis</name>
    <name type="common">China rose</name>
    <dbReference type="NCBI Taxonomy" id="74649"/>
    <lineage>
        <taxon>Eukaryota</taxon>
        <taxon>Viridiplantae</taxon>
        <taxon>Streptophyta</taxon>
        <taxon>Embryophyta</taxon>
        <taxon>Tracheophyta</taxon>
        <taxon>Spermatophyta</taxon>
        <taxon>Magnoliopsida</taxon>
        <taxon>eudicotyledons</taxon>
        <taxon>Gunneridae</taxon>
        <taxon>Pentapetalae</taxon>
        <taxon>rosids</taxon>
        <taxon>fabids</taxon>
        <taxon>Rosales</taxon>
        <taxon>Rosaceae</taxon>
        <taxon>Rosoideae</taxon>
        <taxon>Rosoideae incertae sedis</taxon>
        <taxon>Rosa</taxon>
    </lineage>
</organism>
<comment type="caution">
    <text evidence="2">The sequence shown here is derived from an EMBL/GenBank/DDBJ whole genome shotgun (WGS) entry which is preliminary data.</text>
</comment>
<evidence type="ECO:0000259" key="1">
    <source>
        <dbReference type="PROSITE" id="PS50181"/>
    </source>
</evidence>
<dbReference type="Pfam" id="PF00646">
    <property type="entry name" value="F-box"/>
    <property type="match status" value="1"/>
</dbReference>
<feature type="domain" description="F-box" evidence="1">
    <location>
        <begin position="14"/>
        <end position="54"/>
    </location>
</feature>
<dbReference type="PANTHER" id="PTHR31672:SF13">
    <property type="entry name" value="F-BOX PROTEIN CPR30-LIKE"/>
    <property type="match status" value="1"/>
</dbReference>
<dbReference type="STRING" id="74649.A0A2P6RR84"/>
<dbReference type="AlphaFoldDB" id="A0A2P6RR84"/>
<dbReference type="SUPFAM" id="SSF81383">
    <property type="entry name" value="F-box domain"/>
    <property type="match status" value="1"/>
</dbReference>
<dbReference type="EMBL" id="PDCK01000040">
    <property type="protein sequence ID" value="PRQ48946.1"/>
    <property type="molecule type" value="Genomic_DNA"/>
</dbReference>
<protein>
    <submittedName>
        <fullName evidence="2">Putative F-box domain-containing protein</fullName>
    </submittedName>
</protein>
<dbReference type="SMART" id="SM00256">
    <property type="entry name" value="FBOX"/>
    <property type="match status" value="1"/>
</dbReference>
<gene>
    <name evidence="2" type="ORF">RchiOBHm_Chr2g0116421</name>
</gene>
<dbReference type="OMA" id="INTANDR"/>
<dbReference type="NCBIfam" id="TIGR01640">
    <property type="entry name" value="F_box_assoc_1"/>
    <property type="match status" value="1"/>
</dbReference>
<evidence type="ECO:0000313" key="2">
    <source>
        <dbReference type="EMBL" id="PRQ48946.1"/>
    </source>
</evidence>
<dbReference type="Proteomes" id="UP000238479">
    <property type="component" value="Chromosome 2"/>
</dbReference>
<dbReference type="PROSITE" id="PS50181">
    <property type="entry name" value="FBOX"/>
    <property type="match status" value="1"/>
</dbReference>
<dbReference type="PANTHER" id="PTHR31672">
    <property type="entry name" value="BNACNNG10540D PROTEIN"/>
    <property type="match status" value="1"/>
</dbReference>
<dbReference type="Pfam" id="PF08268">
    <property type="entry name" value="FBA_3"/>
    <property type="match status" value="1"/>
</dbReference>
<reference evidence="2 3" key="1">
    <citation type="journal article" date="2018" name="Nat. Genet.">
        <title>The Rosa genome provides new insights in the design of modern roses.</title>
        <authorList>
            <person name="Bendahmane M."/>
        </authorList>
    </citation>
    <scope>NUCLEOTIDE SEQUENCE [LARGE SCALE GENOMIC DNA]</scope>
    <source>
        <strain evidence="3">cv. Old Blush</strain>
    </source>
</reference>